<organism evidence="2 3">
    <name type="scientific">Rhodococcus baikonurensis</name>
    <dbReference type="NCBI Taxonomy" id="172041"/>
    <lineage>
        <taxon>Bacteria</taxon>
        <taxon>Bacillati</taxon>
        <taxon>Actinomycetota</taxon>
        <taxon>Actinomycetes</taxon>
        <taxon>Mycobacteriales</taxon>
        <taxon>Nocardiaceae</taxon>
        <taxon>Rhodococcus</taxon>
        <taxon>Rhodococcus erythropolis group</taxon>
    </lineage>
</organism>
<evidence type="ECO:0000256" key="1">
    <source>
        <dbReference type="SAM" id="Phobius"/>
    </source>
</evidence>
<proteinExistence type="predicted"/>
<feature type="transmembrane region" description="Helical" evidence="1">
    <location>
        <begin position="12"/>
        <end position="33"/>
    </location>
</feature>
<evidence type="ECO:0000313" key="2">
    <source>
        <dbReference type="EMBL" id="MFB9782841.1"/>
    </source>
</evidence>
<keyword evidence="1" id="KW-1133">Transmembrane helix</keyword>
<protein>
    <recommendedName>
        <fullName evidence="4">SMODS and SLOG-associating 2TM effector domain-containing protein</fullName>
    </recommendedName>
</protein>
<feature type="transmembrane region" description="Helical" evidence="1">
    <location>
        <begin position="39"/>
        <end position="59"/>
    </location>
</feature>
<dbReference type="Proteomes" id="UP001589587">
    <property type="component" value="Unassembled WGS sequence"/>
</dbReference>
<dbReference type="EMBL" id="JBHMAS010000051">
    <property type="protein sequence ID" value="MFB9782841.1"/>
    <property type="molecule type" value="Genomic_DNA"/>
</dbReference>
<keyword evidence="1" id="KW-0812">Transmembrane</keyword>
<name>A0ABV5XKA8_9NOCA</name>
<feature type="transmembrane region" description="Helical" evidence="1">
    <location>
        <begin position="167"/>
        <end position="187"/>
    </location>
</feature>
<keyword evidence="3" id="KW-1185">Reference proteome</keyword>
<dbReference type="RefSeq" id="WP_378375614.1">
    <property type="nucleotide sequence ID" value="NZ_JBHMAS010000051.1"/>
</dbReference>
<evidence type="ECO:0000313" key="3">
    <source>
        <dbReference type="Proteomes" id="UP001589587"/>
    </source>
</evidence>
<gene>
    <name evidence="2" type="ORF">ACFFQ6_24335</name>
</gene>
<reference evidence="2 3" key="1">
    <citation type="submission" date="2024-09" db="EMBL/GenBank/DDBJ databases">
        <authorList>
            <person name="Sun Q."/>
            <person name="Mori K."/>
        </authorList>
    </citation>
    <scope>NUCLEOTIDE SEQUENCE [LARGE SCALE GENOMIC DNA]</scope>
    <source>
        <strain evidence="2 3">JCM 11411</strain>
    </source>
</reference>
<comment type="caution">
    <text evidence="2">The sequence shown here is derived from an EMBL/GenBank/DDBJ whole genome shotgun (WGS) entry which is preliminary data.</text>
</comment>
<accession>A0ABV5XKA8</accession>
<evidence type="ECO:0008006" key="4">
    <source>
        <dbReference type="Google" id="ProtNLM"/>
    </source>
</evidence>
<sequence length="246" mass="27226">MSFDTFDFRARTLPMIVVWFPVILAAAVIAAGYPAVHRLGTLLPLPLTFVLTVLAAHIARDAGKKIEAFLWDSWGGPPATARLRWASAQNPVLHQNLHTNIQAIVGAQLQLPTKEEELADPVHADHVYETVVRTLIARTTSKDDYAKLKNDLIWYSFRRNLYGLRRFAYWVDALLIIASIAAVVVLIRTSLDFSLTAPVIGFLAAAMSVIFFSCTVTAEWVRLSAEAYADELIKYVYVAPSGTGPI</sequence>
<feature type="transmembrane region" description="Helical" evidence="1">
    <location>
        <begin position="193"/>
        <end position="214"/>
    </location>
</feature>
<keyword evidence="1" id="KW-0472">Membrane</keyword>